<name>A0A3A4NLX0_ABYX5</name>
<dbReference type="EMBL" id="QZKU01000127">
    <property type="protein sequence ID" value="RJP16584.1"/>
    <property type="molecule type" value="Genomic_DNA"/>
</dbReference>
<feature type="signal peptide" evidence="1">
    <location>
        <begin position="1"/>
        <end position="23"/>
    </location>
</feature>
<accession>A0A3A4NLX0</accession>
<reference evidence="2 3" key="1">
    <citation type="journal article" date="2017" name="ISME J.">
        <title>Energy and carbon metabolisms in a deep terrestrial subsurface fluid microbial community.</title>
        <authorList>
            <person name="Momper L."/>
            <person name="Jungbluth S.P."/>
            <person name="Lee M.D."/>
            <person name="Amend J.P."/>
        </authorList>
    </citation>
    <scope>NUCLEOTIDE SEQUENCE [LARGE SCALE GENOMIC DNA]</scope>
    <source>
        <strain evidence="2">SURF_5</strain>
    </source>
</reference>
<dbReference type="Pfam" id="PF11376">
    <property type="entry name" value="DUF3179"/>
    <property type="match status" value="1"/>
</dbReference>
<evidence type="ECO:0000313" key="2">
    <source>
        <dbReference type="EMBL" id="RJP16584.1"/>
    </source>
</evidence>
<dbReference type="Proteomes" id="UP000265882">
    <property type="component" value="Unassembled WGS sequence"/>
</dbReference>
<evidence type="ECO:0000313" key="3">
    <source>
        <dbReference type="Proteomes" id="UP000265882"/>
    </source>
</evidence>
<protein>
    <submittedName>
        <fullName evidence="2">DUF3179 domain-containing protein</fullName>
    </submittedName>
</protein>
<keyword evidence="1" id="KW-0732">Signal</keyword>
<dbReference type="InterPro" id="IPR021516">
    <property type="entry name" value="DUF3179"/>
</dbReference>
<organism evidence="2 3">
    <name type="scientific">Abyssobacteria bacterium (strain SURF_5)</name>
    <dbReference type="NCBI Taxonomy" id="2093360"/>
    <lineage>
        <taxon>Bacteria</taxon>
        <taxon>Pseudomonadati</taxon>
        <taxon>Candidatus Hydrogenedentota</taxon>
        <taxon>Candidatus Abyssobacteria</taxon>
    </lineage>
</organism>
<sequence>MAVKRVLISVLTACALLATTGFSLDNAIVPKEEIVSGGVPKDGIPSLLAPKFVSADDVDFLEPDDRVIGVEIEGKAKAYPIKIMNWHEVVNDTLSGQPIVVTF</sequence>
<evidence type="ECO:0000256" key="1">
    <source>
        <dbReference type="SAM" id="SignalP"/>
    </source>
</evidence>
<comment type="caution">
    <text evidence="2">The sequence shown here is derived from an EMBL/GenBank/DDBJ whole genome shotgun (WGS) entry which is preliminary data.</text>
</comment>
<dbReference type="AlphaFoldDB" id="A0A3A4NLX0"/>
<proteinExistence type="predicted"/>
<feature type="chain" id="PRO_5017424415" evidence="1">
    <location>
        <begin position="24"/>
        <end position="103"/>
    </location>
</feature>
<gene>
    <name evidence="2" type="ORF">C4520_18300</name>
</gene>